<dbReference type="Gene3D" id="3.40.50.2300">
    <property type="match status" value="1"/>
</dbReference>
<dbReference type="CDD" id="cd16922">
    <property type="entry name" value="HATPase_EvgS-ArcB-TorS-like"/>
    <property type="match status" value="1"/>
</dbReference>
<dbReference type="SMART" id="SM00448">
    <property type="entry name" value="REC"/>
    <property type="match status" value="1"/>
</dbReference>
<feature type="modified residue" description="4-aspartylphosphate" evidence="6">
    <location>
        <position position="980"/>
    </location>
</feature>
<dbReference type="Gene3D" id="1.10.4160.10">
    <property type="entry name" value="Hydantoin permease"/>
    <property type="match status" value="1"/>
</dbReference>
<dbReference type="SMART" id="SM00388">
    <property type="entry name" value="HisKA"/>
    <property type="match status" value="1"/>
</dbReference>
<keyword evidence="9" id="KW-0812">Transmembrane</keyword>
<organism evidence="12 13">
    <name type="scientific">Azohydromonas caseinilytica</name>
    <dbReference type="NCBI Taxonomy" id="2728836"/>
    <lineage>
        <taxon>Bacteria</taxon>
        <taxon>Pseudomonadati</taxon>
        <taxon>Pseudomonadota</taxon>
        <taxon>Betaproteobacteria</taxon>
        <taxon>Burkholderiales</taxon>
        <taxon>Sphaerotilaceae</taxon>
        <taxon>Azohydromonas</taxon>
    </lineage>
</organism>
<dbReference type="PROSITE" id="PS50109">
    <property type="entry name" value="HIS_KIN"/>
    <property type="match status" value="1"/>
</dbReference>
<dbReference type="Gene3D" id="1.10.287.130">
    <property type="match status" value="1"/>
</dbReference>
<evidence type="ECO:0000256" key="6">
    <source>
        <dbReference type="PROSITE-ProRule" id="PRU00169"/>
    </source>
</evidence>
<dbReference type="InterPro" id="IPR011006">
    <property type="entry name" value="CheY-like_superfamily"/>
</dbReference>
<dbReference type="SUPFAM" id="SSF52172">
    <property type="entry name" value="CheY-like"/>
    <property type="match status" value="1"/>
</dbReference>
<name>A0A848FE02_9BURK</name>
<dbReference type="EMBL" id="JABBFW010000032">
    <property type="protein sequence ID" value="NML18437.1"/>
    <property type="molecule type" value="Genomic_DNA"/>
</dbReference>
<evidence type="ECO:0000256" key="5">
    <source>
        <dbReference type="ARBA" id="ARBA00022777"/>
    </source>
</evidence>
<feature type="transmembrane region" description="Helical" evidence="9">
    <location>
        <begin position="60"/>
        <end position="83"/>
    </location>
</feature>
<evidence type="ECO:0000256" key="7">
    <source>
        <dbReference type="SAM" id="Coils"/>
    </source>
</evidence>
<sequence length="1206" mass="131273">MRSAPPSPTPSAAASTNGEPLQRVVKIRRDYNAWVARESMEDYALRFTPRAFRRWSPWRVAHTAFGASSFLVLEAVGATLLVQHGFTNAALAILVTGLVIFLAGLPISAYAARHGLDMDLLTRGAGFGYLGSTVTSLVYACFTFTFFALEAAVMAYALDLVFGLPPAWGYLLCALVVIPLVTHGVTAISRLQLWTQPLWLLMLIAPYVVVLREQPGLLHSFMRHAGADGSAGFSWLGFGAATTVGIALITQMGEQADYLRFMPEQQPGRRERWRWWAAVLMGGPGWVIPGVLKMLGGALLAHLAISHMVPADQAVDPSRMYLAAYEFVFSHYGWAVAATALFVVVSQLKINVTNAYAGSLAWSNFFSRATHSHPGRVVWMLFNILIALALMEMDVFQALGHVLGLFANVAVAWIMAVVADLVVSKPLGWSPPGIEFRRAHLHDVNPVGLGAMGLASLLSIAAHLGAFGALAQAFSALIALLTALVAAPLLAWATRGRFYLAGTPQEADKATAASDPARPLKTVRCVVCERRYEGDDMARCPAYQGFICSLCCTLDARCGDLCKPHARLSHQWERLLRALLPRAAHPYLERGLAPWLLAALPGAPLLTLALWLLHRHAESGGSFIGEALLGLPLAGLVLWWLVLAQRSRTLAQEESRRQTAALQREIEAHRRTDAALQQAKQAAEAANQAKSRYISAVSHELRTPLNSILGYAQLLEEDASLPPRRRHAVQVIRRGGEHLLSLIEGTLELSRIESGRVRLQVKPVALREAVAEIAHLFELQALAKGLDFRTEIDPALPAWARADERRLRQVLINLLGNAVKFTAAGRVCLRARYARQMAWFEVQDSGPGMSASELERIFEPFERGSAAAGGTGLGLTLSRMLAGLMGGELSARSSPGEGSTFTLKLFLPEVDAPPPQAVRGARRGYLGPRRRLLVVDNEEADRELLLHLLQPLGFEIHQAASGVEALALWPALRPDALFMDLAMPGLDGWQTLQRLRALGLPDDAPVAIVSANAFDRGLDNDPGVRAGDFFVKPVRVDDLLDWLERRLNLAWIEEVPAQAQPCSMALPEPSDPFALRYRRAKPSGCDGGTPAGAVHPSTRPQGAPCAEVSKHQEERNADRAASSESPVLRGPAWRPDPALLHALNETLRLGHVRGVRQALERIAESDHTHGAAFVAPLHALLQRFELDALGAALRKTLEDQDEQRAA</sequence>
<dbReference type="SMART" id="SM00387">
    <property type="entry name" value="HATPase_c"/>
    <property type="match status" value="1"/>
</dbReference>
<dbReference type="InterPro" id="IPR004358">
    <property type="entry name" value="Sig_transdc_His_kin-like_C"/>
</dbReference>
<keyword evidence="13" id="KW-1185">Reference proteome</keyword>
<dbReference type="PRINTS" id="PR00344">
    <property type="entry name" value="BCTRLSENSOR"/>
</dbReference>
<proteinExistence type="predicted"/>
<feature type="transmembrane region" description="Helical" evidence="9">
    <location>
        <begin position="232"/>
        <end position="252"/>
    </location>
</feature>
<feature type="transmembrane region" description="Helical" evidence="9">
    <location>
        <begin position="193"/>
        <end position="212"/>
    </location>
</feature>
<dbReference type="InterPro" id="IPR036097">
    <property type="entry name" value="HisK_dim/P_sf"/>
</dbReference>
<evidence type="ECO:0000256" key="3">
    <source>
        <dbReference type="ARBA" id="ARBA00022553"/>
    </source>
</evidence>
<keyword evidence="3 6" id="KW-0597">Phosphoprotein</keyword>
<feature type="transmembrane region" description="Helical" evidence="9">
    <location>
        <begin position="167"/>
        <end position="186"/>
    </location>
</feature>
<keyword evidence="4" id="KW-0808">Transferase</keyword>
<dbReference type="CDD" id="cd00082">
    <property type="entry name" value="HisKA"/>
    <property type="match status" value="1"/>
</dbReference>
<feature type="transmembrane region" description="Helical" evidence="9">
    <location>
        <begin position="377"/>
        <end position="396"/>
    </location>
</feature>
<evidence type="ECO:0000256" key="1">
    <source>
        <dbReference type="ARBA" id="ARBA00000085"/>
    </source>
</evidence>
<dbReference type="PROSITE" id="PS50110">
    <property type="entry name" value="RESPONSE_REGULATORY"/>
    <property type="match status" value="1"/>
</dbReference>
<feature type="region of interest" description="Disordered" evidence="8">
    <location>
        <begin position="1084"/>
        <end position="1131"/>
    </location>
</feature>
<dbReference type="RefSeq" id="WP_169163334.1">
    <property type="nucleotide sequence ID" value="NZ_JABBFW010000032.1"/>
</dbReference>
<dbReference type="InterPro" id="IPR003661">
    <property type="entry name" value="HisK_dim/P_dom"/>
</dbReference>
<feature type="transmembrane region" description="Helical" evidence="9">
    <location>
        <begin position="124"/>
        <end position="147"/>
    </location>
</feature>
<evidence type="ECO:0000259" key="11">
    <source>
        <dbReference type="PROSITE" id="PS50110"/>
    </source>
</evidence>
<evidence type="ECO:0000313" key="13">
    <source>
        <dbReference type="Proteomes" id="UP000574067"/>
    </source>
</evidence>
<comment type="catalytic activity">
    <reaction evidence="1">
        <text>ATP + protein L-histidine = ADP + protein N-phospho-L-histidine.</text>
        <dbReference type="EC" id="2.7.13.3"/>
    </reaction>
</comment>
<feature type="transmembrane region" description="Helical" evidence="9">
    <location>
        <begin position="444"/>
        <end position="467"/>
    </location>
</feature>
<dbReference type="Pfam" id="PF00072">
    <property type="entry name" value="Response_reg"/>
    <property type="match status" value="1"/>
</dbReference>
<keyword evidence="9" id="KW-0472">Membrane</keyword>
<dbReference type="SUPFAM" id="SSF47384">
    <property type="entry name" value="Homodimeric domain of signal transducing histidine kinase"/>
    <property type="match status" value="1"/>
</dbReference>
<dbReference type="AlphaFoldDB" id="A0A848FE02"/>
<feature type="transmembrane region" description="Helical" evidence="9">
    <location>
        <begin position="89"/>
        <end position="112"/>
    </location>
</feature>
<evidence type="ECO:0000256" key="4">
    <source>
        <dbReference type="ARBA" id="ARBA00022679"/>
    </source>
</evidence>
<keyword evidence="7" id="KW-0175">Coiled coil</keyword>
<dbReference type="PANTHER" id="PTHR43047">
    <property type="entry name" value="TWO-COMPONENT HISTIDINE PROTEIN KINASE"/>
    <property type="match status" value="1"/>
</dbReference>
<feature type="transmembrane region" description="Helical" evidence="9">
    <location>
        <begin position="473"/>
        <end position="493"/>
    </location>
</feature>
<evidence type="ECO:0000259" key="10">
    <source>
        <dbReference type="PROSITE" id="PS50109"/>
    </source>
</evidence>
<dbReference type="Gene3D" id="3.30.565.10">
    <property type="entry name" value="Histidine kinase-like ATPase, C-terminal domain"/>
    <property type="match status" value="1"/>
</dbReference>
<dbReference type="Proteomes" id="UP000574067">
    <property type="component" value="Unassembled WGS sequence"/>
</dbReference>
<dbReference type="EC" id="2.7.13.3" evidence="2"/>
<protein>
    <recommendedName>
        <fullName evidence="2">histidine kinase</fullName>
        <ecNumber evidence="2">2.7.13.3</ecNumber>
    </recommendedName>
</protein>
<comment type="caution">
    <text evidence="12">The sequence shown here is derived from an EMBL/GenBank/DDBJ whole genome shotgun (WGS) entry which is preliminary data.</text>
</comment>
<evidence type="ECO:0000256" key="9">
    <source>
        <dbReference type="SAM" id="Phobius"/>
    </source>
</evidence>
<keyword evidence="9" id="KW-1133">Transmembrane helix</keyword>
<dbReference type="InterPro" id="IPR003594">
    <property type="entry name" value="HATPase_dom"/>
</dbReference>
<feature type="compositionally biased region" description="Basic and acidic residues" evidence="8">
    <location>
        <begin position="1108"/>
        <end position="1118"/>
    </location>
</feature>
<keyword evidence="5" id="KW-0418">Kinase</keyword>
<reference evidence="12 13" key="1">
    <citation type="submission" date="2020-04" db="EMBL/GenBank/DDBJ databases">
        <title>Azohydromonas sp. isolated from soil.</title>
        <authorList>
            <person name="Dahal R.H."/>
        </authorList>
    </citation>
    <scope>NUCLEOTIDE SEQUENCE [LARGE SCALE GENOMIC DNA]</scope>
    <source>
        <strain evidence="12 13">G-1-1-14</strain>
    </source>
</reference>
<feature type="domain" description="Histidine kinase" evidence="10">
    <location>
        <begin position="696"/>
        <end position="909"/>
    </location>
</feature>
<feature type="transmembrane region" description="Helical" evidence="9">
    <location>
        <begin position="320"/>
        <end position="345"/>
    </location>
</feature>
<dbReference type="InterPro" id="IPR001789">
    <property type="entry name" value="Sig_transdc_resp-reg_receiver"/>
</dbReference>
<dbReference type="Pfam" id="PF02518">
    <property type="entry name" value="HATPase_c"/>
    <property type="match status" value="1"/>
</dbReference>
<dbReference type="Pfam" id="PF00512">
    <property type="entry name" value="HisKA"/>
    <property type="match status" value="1"/>
</dbReference>
<dbReference type="InterPro" id="IPR036890">
    <property type="entry name" value="HATPase_C_sf"/>
</dbReference>
<feature type="transmembrane region" description="Helical" evidence="9">
    <location>
        <begin position="592"/>
        <end position="614"/>
    </location>
</feature>
<evidence type="ECO:0000313" key="12">
    <source>
        <dbReference type="EMBL" id="NML18437.1"/>
    </source>
</evidence>
<feature type="transmembrane region" description="Helical" evidence="9">
    <location>
        <begin position="620"/>
        <end position="642"/>
    </location>
</feature>
<gene>
    <name evidence="12" type="ORF">HHL10_26050</name>
</gene>
<accession>A0A848FE02</accession>
<dbReference type="InterPro" id="IPR005467">
    <property type="entry name" value="His_kinase_dom"/>
</dbReference>
<dbReference type="SUPFAM" id="SSF55874">
    <property type="entry name" value="ATPase domain of HSP90 chaperone/DNA topoisomerase II/histidine kinase"/>
    <property type="match status" value="1"/>
</dbReference>
<feature type="transmembrane region" description="Helical" evidence="9">
    <location>
        <begin position="273"/>
        <end position="300"/>
    </location>
</feature>
<feature type="domain" description="Response regulatory" evidence="11">
    <location>
        <begin position="931"/>
        <end position="1047"/>
    </location>
</feature>
<feature type="transmembrane region" description="Helical" evidence="9">
    <location>
        <begin position="402"/>
        <end position="423"/>
    </location>
</feature>
<evidence type="ECO:0000256" key="2">
    <source>
        <dbReference type="ARBA" id="ARBA00012438"/>
    </source>
</evidence>
<evidence type="ECO:0000256" key="8">
    <source>
        <dbReference type="SAM" id="MobiDB-lite"/>
    </source>
</evidence>
<dbReference type="CDD" id="cd00156">
    <property type="entry name" value="REC"/>
    <property type="match status" value="1"/>
</dbReference>
<dbReference type="GO" id="GO:0000155">
    <property type="term" value="F:phosphorelay sensor kinase activity"/>
    <property type="evidence" value="ECO:0007669"/>
    <property type="project" value="InterPro"/>
</dbReference>
<feature type="coiled-coil region" evidence="7">
    <location>
        <begin position="652"/>
        <end position="696"/>
    </location>
</feature>